<comment type="caution">
    <text evidence="1">The sequence shown here is derived from an EMBL/GenBank/DDBJ whole genome shotgun (WGS) entry which is preliminary data.</text>
</comment>
<keyword evidence="2" id="KW-1185">Reference proteome</keyword>
<dbReference type="InterPro" id="IPR052895">
    <property type="entry name" value="HetReg/Transcr_Mod"/>
</dbReference>
<dbReference type="PANTHER" id="PTHR24148:SF73">
    <property type="entry name" value="HET DOMAIN PROTEIN (AFU_ORTHOLOGUE AFUA_8G01020)"/>
    <property type="match status" value="1"/>
</dbReference>
<accession>A0AAD4HVW9</accession>
<dbReference type="EMBL" id="JAHCVI010000005">
    <property type="protein sequence ID" value="KAG7284760.1"/>
    <property type="molecule type" value="Genomic_DNA"/>
</dbReference>
<sequence length="390" mass="43834">MNEATSLFGALSGDVSERLGDPITDKLTYSLVDQRPMPRFLAGSERATQTRERGLYHLLFYLRSGMGYKATDPRDYVYALLGLAEDREALGIIPDYTQPVEDVFTDVTRRLVANGYTDSLAFALSTKATTGLPSWVPDWRSMSHVFFCTFRTAQDQPSLETAHVTFDVADKFRLPIRAAHVGTITKLAPALPGGRDWATLMARGADPFTTTLLEWLSSVENELLLSPAEEQAQYLNNSDPVVVGMTRRAQDRARLARSLCAMRSPVSDTWRRDQPERYYHLLAAMFRDEAVYGSLEQDKMEKHKVQTYAASILWHAKNQCRAFRLSSGHLGLASPGCEVGDEIVYFPGGSFPFVVREGVDAERELVGIAFVDDFRFWLMKQEPARVIVLR</sequence>
<reference evidence="1" key="1">
    <citation type="submission" date="2023-02" db="EMBL/GenBank/DDBJ databases">
        <authorList>
            <person name="Palmer J.M."/>
        </authorList>
    </citation>
    <scope>NUCLEOTIDE SEQUENCE</scope>
    <source>
        <strain evidence="1">FW57</strain>
    </source>
</reference>
<name>A0AAD4HVW9_9PEZI</name>
<dbReference type="Proteomes" id="UP001197093">
    <property type="component" value="Unassembled WGS sequence"/>
</dbReference>
<proteinExistence type="predicted"/>
<evidence type="ECO:0000313" key="2">
    <source>
        <dbReference type="Proteomes" id="UP001197093"/>
    </source>
</evidence>
<dbReference type="PANTHER" id="PTHR24148">
    <property type="entry name" value="ANKYRIN REPEAT DOMAIN-CONTAINING PROTEIN 39 HOMOLOG-RELATED"/>
    <property type="match status" value="1"/>
</dbReference>
<organism evidence="1 2">
    <name type="scientific">Staphylotrichum longicolle</name>
    <dbReference type="NCBI Taxonomy" id="669026"/>
    <lineage>
        <taxon>Eukaryota</taxon>
        <taxon>Fungi</taxon>
        <taxon>Dikarya</taxon>
        <taxon>Ascomycota</taxon>
        <taxon>Pezizomycotina</taxon>
        <taxon>Sordariomycetes</taxon>
        <taxon>Sordariomycetidae</taxon>
        <taxon>Sordariales</taxon>
        <taxon>Chaetomiaceae</taxon>
        <taxon>Staphylotrichum</taxon>
    </lineage>
</organism>
<protein>
    <submittedName>
        <fullName evidence="1">Uncharacterized protein</fullName>
    </submittedName>
</protein>
<dbReference type="AlphaFoldDB" id="A0AAD4HVW9"/>
<gene>
    <name evidence="1" type="ORF">NEMBOFW57_009371</name>
</gene>
<evidence type="ECO:0000313" key="1">
    <source>
        <dbReference type="EMBL" id="KAG7284760.1"/>
    </source>
</evidence>